<reference evidence="1 2" key="1">
    <citation type="journal article" date="2019" name="Genome Biol. Evol.">
        <title>Whole-Genome Sequencing of the Giant Devil Catfish, Bagarius yarrelli.</title>
        <authorList>
            <person name="Jiang W."/>
            <person name="Lv Y."/>
            <person name="Cheng L."/>
            <person name="Yang K."/>
            <person name="Chao B."/>
            <person name="Wang X."/>
            <person name="Li Y."/>
            <person name="Pan X."/>
            <person name="You X."/>
            <person name="Zhang Y."/>
            <person name="Yang J."/>
            <person name="Li J."/>
            <person name="Zhang X."/>
            <person name="Liu S."/>
            <person name="Sun C."/>
            <person name="Yang J."/>
            <person name="Shi Q."/>
        </authorList>
    </citation>
    <scope>NUCLEOTIDE SEQUENCE [LARGE SCALE GENOMIC DNA]</scope>
    <source>
        <strain evidence="1">JWS20170419001</strain>
        <tissue evidence="1">Muscle</tissue>
    </source>
</reference>
<evidence type="ECO:0000313" key="2">
    <source>
        <dbReference type="Proteomes" id="UP000319801"/>
    </source>
</evidence>
<protein>
    <submittedName>
        <fullName evidence="1">Uncharacterized protein</fullName>
    </submittedName>
</protein>
<organism evidence="1 2">
    <name type="scientific">Bagarius yarrelli</name>
    <name type="common">Goonch</name>
    <name type="synonym">Bagrus yarrelli</name>
    <dbReference type="NCBI Taxonomy" id="175774"/>
    <lineage>
        <taxon>Eukaryota</taxon>
        <taxon>Metazoa</taxon>
        <taxon>Chordata</taxon>
        <taxon>Craniata</taxon>
        <taxon>Vertebrata</taxon>
        <taxon>Euteleostomi</taxon>
        <taxon>Actinopterygii</taxon>
        <taxon>Neopterygii</taxon>
        <taxon>Teleostei</taxon>
        <taxon>Ostariophysi</taxon>
        <taxon>Siluriformes</taxon>
        <taxon>Sisoridae</taxon>
        <taxon>Sisorinae</taxon>
        <taxon>Bagarius</taxon>
    </lineage>
</organism>
<dbReference type="AlphaFoldDB" id="A0A556THP5"/>
<dbReference type="EMBL" id="VCAZ01000001">
    <property type="protein sequence ID" value="TSK13358.1"/>
    <property type="molecule type" value="Genomic_DNA"/>
</dbReference>
<evidence type="ECO:0000313" key="1">
    <source>
        <dbReference type="EMBL" id="TSK13358.1"/>
    </source>
</evidence>
<sequence>MKKHKEEKNSPDTRPITSTLLTDSIEVLFAQVVLANYLTAFRASNDTNYSCRESRGSGVSCL</sequence>
<keyword evidence="2" id="KW-1185">Reference proteome</keyword>
<gene>
    <name evidence="1" type="ORF">Baya_0232</name>
</gene>
<dbReference type="Proteomes" id="UP000319801">
    <property type="component" value="Unassembled WGS sequence"/>
</dbReference>
<accession>A0A556THP5</accession>
<comment type="caution">
    <text evidence="1">The sequence shown here is derived from an EMBL/GenBank/DDBJ whole genome shotgun (WGS) entry which is preliminary data.</text>
</comment>
<name>A0A556THP5_BAGYA</name>
<proteinExistence type="predicted"/>